<evidence type="ECO:0000313" key="2">
    <source>
        <dbReference type="Proteomes" id="UP001143543"/>
    </source>
</evidence>
<dbReference type="EMBL" id="BRVO01000001">
    <property type="protein sequence ID" value="GLB48252.1"/>
    <property type="molecule type" value="Genomic_DNA"/>
</dbReference>
<keyword evidence="2" id="KW-1185">Reference proteome</keyword>
<gene>
    <name evidence="1" type="ORF">Y10_06200</name>
</gene>
<organism evidence="1 2">
    <name type="scientific">Neptunitalea lumnitzerae</name>
    <dbReference type="NCBI Taxonomy" id="2965509"/>
    <lineage>
        <taxon>Bacteria</taxon>
        <taxon>Pseudomonadati</taxon>
        <taxon>Bacteroidota</taxon>
        <taxon>Flavobacteriia</taxon>
        <taxon>Flavobacteriales</taxon>
        <taxon>Flavobacteriaceae</taxon>
        <taxon>Neptunitalea</taxon>
    </lineage>
</organism>
<protein>
    <submittedName>
        <fullName evidence="1">Uncharacterized protein</fullName>
    </submittedName>
</protein>
<name>A0ABQ5MH52_9FLAO</name>
<dbReference type="Proteomes" id="UP001143543">
    <property type="component" value="Unassembled WGS sequence"/>
</dbReference>
<proteinExistence type="predicted"/>
<reference evidence="1" key="1">
    <citation type="submission" date="2022-07" db="EMBL/GenBank/DDBJ databases">
        <title>Taxonomy of Novel Oxalotrophic and Methylotrophic Bacteria.</title>
        <authorList>
            <person name="Sahin N."/>
            <person name="Tani A."/>
        </authorList>
    </citation>
    <scope>NUCLEOTIDE SEQUENCE</scope>
    <source>
        <strain evidence="1">Y10</strain>
    </source>
</reference>
<comment type="caution">
    <text evidence="1">The sequence shown here is derived from an EMBL/GenBank/DDBJ whole genome shotgun (WGS) entry which is preliminary data.</text>
</comment>
<sequence length="80" mass="10095">MYQMFKHKRHCNELKIKIKMRYEKVIHFMARIISRNYLNQYNTPRIPPKPIKRRTTFPLRKKREYQCIDTHEKITKIIYK</sequence>
<accession>A0ABQ5MH52</accession>
<evidence type="ECO:0000313" key="1">
    <source>
        <dbReference type="EMBL" id="GLB48252.1"/>
    </source>
</evidence>